<evidence type="ECO:0000313" key="3">
    <source>
        <dbReference type="Proteomes" id="UP000239156"/>
    </source>
</evidence>
<accession>A0A2S4UJ93</accession>
<gene>
    <name evidence="2" type="ORF">PSTT_15155</name>
</gene>
<feature type="compositionally biased region" description="Basic and acidic residues" evidence="1">
    <location>
        <begin position="47"/>
        <end position="67"/>
    </location>
</feature>
<organism evidence="2 3">
    <name type="scientific">Puccinia striiformis</name>
    <dbReference type="NCBI Taxonomy" id="27350"/>
    <lineage>
        <taxon>Eukaryota</taxon>
        <taxon>Fungi</taxon>
        <taxon>Dikarya</taxon>
        <taxon>Basidiomycota</taxon>
        <taxon>Pucciniomycotina</taxon>
        <taxon>Pucciniomycetes</taxon>
        <taxon>Pucciniales</taxon>
        <taxon>Pucciniaceae</taxon>
        <taxon>Puccinia</taxon>
    </lineage>
</organism>
<reference evidence="2" key="1">
    <citation type="submission" date="2017-12" db="EMBL/GenBank/DDBJ databases">
        <title>Gene loss provides genomic basis for host adaptation in cereal stripe rust fungi.</title>
        <authorList>
            <person name="Xia C."/>
        </authorList>
    </citation>
    <scope>NUCLEOTIDE SEQUENCE [LARGE SCALE GENOMIC DNA]</scope>
    <source>
        <strain evidence="2">93-210</strain>
    </source>
</reference>
<name>A0A2S4UJ93_9BASI</name>
<sequence>MHNFLKPCIVASIRYNADTVSGCIGGIGRKLGCFHFGHDLGGGGVTRDNKQDEKKTRGIDLGKSKGK</sequence>
<dbReference type="Proteomes" id="UP000239156">
    <property type="component" value="Unassembled WGS sequence"/>
</dbReference>
<dbReference type="EMBL" id="PKSL01000266">
    <property type="protein sequence ID" value="POV97281.1"/>
    <property type="molecule type" value="Genomic_DNA"/>
</dbReference>
<protein>
    <submittedName>
        <fullName evidence="2">Uncharacterized protein</fullName>
    </submittedName>
</protein>
<comment type="caution">
    <text evidence="2">The sequence shown here is derived from an EMBL/GenBank/DDBJ whole genome shotgun (WGS) entry which is preliminary data.</text>
</comment>
<evidence type="ECO:0000256" key="1">
    <source>
        <dbReference type="SAM" id="MobiDB-lite"/>
    </source>
</evidence>
<dbReference type="VEuPathDB" id="FungiDB:PSTT_15155"/>
<keyword evidence="3" id="KW-1185">Reference proteome</keyword>
<dbReference type="VEuPathDB" id="FungiDB:PSHT_07260"/>
<dbReference type="AlphaFoldDB" id="A0A2S4UJ93"/>
<proteinExistence type="predicted"/>
<evidence type="ECO:0000313" key="2">
    <source>
        <dbReference type="EMBL" id="POV97281.1"/>
    </source>
</evidence>
<feature type="region of interest" description="Disordered" evidence="1">
    <location>
        <begin position="41"/>
        <end position="67"/>
    </location>
</feature>